<accession>A0A0F3GXF7</accession>
<dbReference type="Gene3D" id="3.40.50.720">
    <property type="entry name" value="NAD(P)-binding Rossmann-like Domain"/>
    <property type="match status" value="1"/>
</dbReference>
<protein>
    <submittedName>
        <fullName evidence="3">dTDP-4-dehydrorhamnose reductase</fullName>
        <ecNumber evidence="3">1.1.1.133</ecNumber>
    </submittedName>
</protein>
<evidence type="ECO:0000313" key="4">
    <source>
        <dbReference type="Proteomes" id="UP000033423"/>
    </source>
</evidence>
<dbReference type="SUPFAM" id="SSF51735">
    <property type="entry name" value="NAD(P)-binding Rossmann-fold domains"/>
    <property type="match status" value="1"/>
</dbReference>
<evidence type="ECO:0000256" key="1">
    <source>
        <dbReference type="ARBA" id="ARBA00007637"/>
    </source>
</evidence>
<reference evidence="3 4" key="1">
    <citation type="submission" date="2015-02" db="EMBL/GenBank/DDBJ databases">
        <title>Single-cell genomics of uncultivated deep-branching MTB reveals a conserved set of magnetosome genes.</title>
        <authorList>
            <person name="Kolinko S."/>
            <person name="Richter M."/>
            <person name="Glockner F.O."/>
            <person name="Brachmann A."/>
            <person name="Schuler D."/>
        </authorList>
    </citation>
    <scope>NUCLEOTIDE SEQUENCE [LARGE SCALE GENOMIC DNA]</scope>
    <source>
        <strain evidence="3">TM-1</strain>
    </source>
</reference>
<evidence type="ECO:0000259" key="2">
    <source>
        <dbReference type="Pfam" id="PF01370"/>
    </source>
</evidence>
<evidence type="ECO:0000313" key="3">
    <source>
        <dbReference type="EMBL" id="KJU86669.1"/>
    </source>
</evidence>
<keyword evidence="4" id="KW-1185">Reference proteome</keyword>
<name>A0A0F3GXF7_9BACT</name>
<dbReference type="PANTHER" id="PTHR43000">
    <property type="entry name" value="DTDP-D-GLUCOSE 4,6-DEHYDRATASE-RELATED"/>
    <property type="match status" value="1"/>
</dbReference>
<gene>
    <name evidence="3" type="ORF">MBAV_001135</name>
</gene>
<proteinExistence type="inferred from homology"/>
<dbReference type="InterPro" id="IPR001509">
    <property type="entry name" value="Epimerase_deHydtase"/>
</dbReference>
<dbReference type="InterPro" id="IPR036291">
    <property type="entry name" value="NAD(P)-bd_dom_sf"/>
</dbReference>
<dbReference type="EMBL" id="LACI01000501">
    <property type="protein sequence ID" value="KJU86669.1"/>
    <property type="molecule type" value="Genomic_DNA"/>
</dbReference>
<feature type="domain" description="NAD-dependent epimerase/dehydratase" evidence="2">
    <location>
        <begin position="2"/>
        <end position="79"/>
    </location>
</feature>
<keyword evidence="3" id="KW-0560">Oxidoreductase</keyword>
<dbReference type="EC" id="1.1.1.133" evidence="3"/>
<sequence>MSDYGKSKLAGELAVQAYKDRLPITIIRPPAVYGPRDRDMFMLFKMIKQGILPYWGKSYYSLIYVEDLVKGIVDTIETDKTIGGTYYLSDLDVHTNDDIADAIAQELGCRYVKIKIPKGVMPVVAAIACKLMNKGIINPDKIKELTHPYWLCSSEEAARDFEFEPKTKLKDGIRWTANWYKIHKWL</sequence>
<dbReference type="Proteomes" id="UP000033423">
    <property type="component" value="Unassembled WGS sequence"/>
</dbReference>
<dbReference type="GO" id="GO:0008831">
    <property type="term" value="F:dTDP-4-dehydrorhamnose reductase activity"/>
    <property type="evidence" value="ECO:0007669"/>
    <property type="project" value="UniProtKB-EC"/>
</dbReference>
<dbReference type="Pfam" id="PF01370">
    <property type="entry name" value="Epimerase"/>
    <property type="match status" value="1"/>
</dbReference>
<dbReference type="AlphaFoldDB" id="A0A0F3GXF7"/>
<comment type="similarity">
    <text evidence="1">Belongs to the NAD(P)-dependent epimerase/dehydratase family.</text>
</comment>
<comment type="caution">
    <text evidence="3">The sequence shown here is derived from an EMBL/GenBank/DDBJ whole genome shotgun (WGS) entry which is preliminary data.</text>
</comment>
<organism evidence="3 4">
    <name type="scientific">Candidatus Magnetobacterium bavaricum</name>
    <dbReference type="NCBI Taxonomy" id="29290"/>
    <lineage>
        <taxon>Bacteria</taxon>
        <taxon>Pseudomonadati</taxon>
        <taxon>Nitrospirota</taxon>
        <taxon>Thermodesulfovibrionia</taxon>
        <taxon>Thermodesulfovibrionales</taxon>
        <taxon>Candidatus Magnetobacteriaceae</taxon>
        <taxon>Candidatus Magnetobacterium</taxon>
    </lineage>
</organism>